<dbReference type="InterPro" id="IPR007627">
    <property type="entry name" value="RNA_pol_sigma70_r2"/>
</dbReference>
<keyword evidence="4" id="KW-0238">DNA-binding</keyword>
<dbReference type="InterPro" id="IPR013324">
    <property type="entry name" value="RNA_pol_sigma_r3/r4-like"/>
</dbReference>
<dbReference type="EMBL" id="BAAALD010000005">
    <property type="protein sequence ID" value="GAA1071164.1"/>
    <property type="molecule type" value="Genomic_DNA"/>
</dbReference>
<dbReference type="InterPro" id="IPR014284">
    <property type="entry name" value="RNA_pol_sigma-70_dom"/>
</dbReference>
<protein>
    <submittedName>
        <fullName evidence="8">SigE family RNA polymerase sigma factor</fullName>
    </submittedName>
</protein>
<comment type="similarity">
    <text evidence="1">Belongs to the sigma-70 factor family. ECF subfamily.</text>
</comment>
<dbReference type="Gene3D" id="1.10.10.10">
    <property type="entry name" value="Winged helix-like DNA-binding domain superfamily/Winged helix DNA-binding domain"/>
    <property type="match status" value="1"/>
</dbReference>
<reference evidence="8 9" key="1">
    <citation type="journal article" date="2019" name="Int. J. Syst. Evol. Microbiol.">
        <title>The Global Catalogue of Microorganisms (GCM) 10K type strain sequencing project: providing services to taxonomists for standard genome sequencing and annotation.</title>
        <authorList>
            <consortium name="The Broad Institute Genomics Platform"/>
            <consortium name="The Broad Institute Genome Sequencing Center for Infectious Disease"/>
            <person name="Wu L."/>
            <person name="Ma J."/>
        </authorList>
    </citation>
    <scope>NUCLEOTIDE SEQUENCE [LARGE SCALE GENOMIC DNA]</scope>
    <source>
        <strain evidence="8 9">JCM 13002</strain>
    </source>
</reference>
<dbReference type="PANTHER" id="PTHR43133:SF50">
    <property type="entry name" value="ECF RNA POLYMERASE SIGMA FACTOR SIGM"/>
    <property type="match status" value="1"/>
</dbReference>
<dbReference type="Pfam" id="PF08281">
    <property type="entry name" value="Sigma70_r4_2"/>
    <property type="match status" value="1"/>
</dbReference>
<dbReference type="SUPFAM" id="SSF88659">
    <property type="entry name" value="Sigma3 and sigma4 domains of RNA polymerase sigma factors"/>
    <property type="match status" value="1"/>
</dbReference>
<evidence type="ECO:0000313" key="8">
    <source>
        <dbReference type="EMBL" id="GAA1071164.1"/>
    </source>
</evidence>
<evidence type="ECO:0000256" key="4">
    <source>
        <dbReference type="ARBA" id="ARBA00023125"/>
    </source>
</evidence>
<dbReference type="InterPro" id="IPR013249">
    <property type="entry name" value="RNA_pol_sigma70_r4_t2"/>
</dbReference>
<dbReference type="InterPro" id="IPR036388">
    <property type="entry name" value="WH-like_DNA-bd_sf"/>
</dbReference>
<dbReference type="SUPFAM" id="SSF88946">
    <property type="entry name" value="Sigma2 domain of RNA polymerase sigma factors"/>
    <property type="match status" value="1"/>
</dbReference>
<dbReference type="NCBIfam" id="TIGR02937">
    <property type="entry name" value="sigma70-ECF"/>
    <property type="match status" value="1"/>
</dbReference>
<dbReference type="Pfam" id="PF04542">
    <property type="entry name" value="Sigma70_r2"/>
    <property type="match status" value="1"/>
</dbReference>
<dbReference type="Proteomes" id="UP001499987">
    <property type="component" value="Unassembled WGS sequence"/>
</dbReference>
<dbReference type="InterPro" id="IPR014325">
    <property type="entry name" value="RNA_pol_sigma-E_actinobac"/>
</dbReference>
<keyword evidence="9" id="KW-1185">Reference proteome</keyword>
<gene>
    <name evidence="8" type="ORF">GCM10009663_07850</name>
</gene>
<feature type="domain" description="RNA polymerase sigma factor 70 region 4 type 2" evidence="7">
    <location>
        <begin position="110"/>
        <end position="162"/>
    </location>
</feature>
<dbReference type="RefSeq" id="WP_344622049.1">
    <property type="nucleotide sequence ID" value="NZ_BAAALD010000005.1"/>
</dbReference>
<keyword evidence="5" id="KW-0804">Transcription</keyword>
<dbReference type="InterPro" id="IPR013325">
    <property type="entry name" value="RNA_pol_sigma_r2"/>
</dbReference>
<dbReference type="PANTHER" id="PTHR43133">
    <property type="entry name" value="RNA POLYMERASE ECF-TYPE SIGMA FACTO"/>
    <property type="match status" value="1"/>
</dbReference>
<dbReference type="NCBIfam" id="TIGR02983">
    <property type="entry name" value="SigE-fam_strep"/>
    <property type="match status" value="1"/>
</dbReference>
<comment type="caution">
    <text evidence="8">The sequence shown here is derived from an EMBL/GenBank/DDBJ whole genome shotgun (WGS) entry which is preliminary data.</text>
</comment>
<evidence type="ECO:0000256" key="1">
    <source>
        <dbReference type="ARBA" id="ARBA00010641"/>
    </source>
</evidence>
<keyword evidence="2" id="KW-0805">Transcription regulation</keyword>
<sequence length="176" mass="19450">MGRTAGSARHVRDAEFTEYVASRAGWLRKVAYLLCSDWHRADDLVQESITKLYANWSRVGQVQNRDGYARTVLVNTYLAEQRSPWWRRIRTVGSEPDAGAVVAADLDASLDLRQALSSLPPRQRAAVVLRYYCDLTVEQTADVLGCSTGNVKSQTSRGLAALRRRVVPARAGGAEA</sequence>
<name>A0ABN1TAB6_9ACTN</name>
<dbReference type="InterPro" id="IPR039425">
    <property type="entry name" value="RNA_pol_sigma-70-like"/>
</dbReference>
<proteinExistence type="inferred from homology"/>
<dbReference type="Gene3D" id="1.10.1740.10">
    <property type="match status" value="1"/>
</dbReference>
<organism evidence="8 9">
    <name type="scientific">Kitasatospora arboriphila</name>
    <dbReference type="NCBI Taxonomy" id="258052"/>
    <lineage>
        <taxon>Bacteria</taxon>
        <taxon>Bacillati</taxon>
        <taxon>Actinomycetota</taxon>
        <taxon>Actinomycetes</taxon>
        <taxon>Kitasatosporales</taxon>
        <taxon>Streptomycetaceae</taxon>
        <taxon>Kitasatospora</taxon>
    </lineage>
</organism>
<evidence type="ECO:0000259" key="7">
    <source>
        <dbReference type="Pfam" id="PF08281"/>
    </source>
</evidence>
<evidence type="ECO:0000259" key="6">
    <source>
        <dbReference type="Pfam" id="PF04542"/>
    </source>
</evidence>
<evidence type="ECO:0000256" key="3">
    <source>
        <dbReference type="ARBA" id="ARBA00023082"/>
    </source>
</evidence>
<keyword evidence="3" id="KW-0731">Sigma factor</keyword>
<evidence type="ECO:0000256" key="5">
    <source>
        <dbReference type="ARBA" id="ARBA00023163"/>
    </source>
</evidence>
<feature type="domain" description="RNA polymerase sigma-70 region 2" evidence="6">
    <location>
        <begin position="23"/>
        <end position="86"/>
    </location>
</feature>
<evidence type="ECO:0000256" key="2">
    <source>
        <dbReference type="ARBA" id="ARBA00023015"/>
    </source>
</evidence>
<evidence type="ECO:0000313" key="9">
    <source>
        <dbReference type="Proteomes" id="UP001499987"/>
    </source>
</evidence>
<accession>A0ABN1TAB6</accession>
<dbReference type="CDD" id="cd06171">
    <property type="entry name" value="Sigma70_r4"/>
    <property type="match status" value="1"/>
</dbReference>